<evidence type="ECO:0000259" key="1">
    <source>
        <dbReference type="Pfam" id="PF10057"/>
    </source>
</evidence>
<gene>
    <name evidence="2" type="ORF">SDC9_160641</name>
</gene>
<dbReference type="InterPro" id="IPR018745">
    <property type="entry name" value="MpsC"/>
</dbReference>
<dbReference type="AlphaFoldDB" id="A0A645FH77"/>
<dbReference type="EMBL" id="VSSQ01059817">
    <property type="protein sequence ID" value="MPN13320.1"/>
    <property type="molecule type" value="Genomic_DNA"/>
</dbReference>
<dbReference type="Pfam" id="PF10057">
    <property type="entry name" value="MpsC"/>
    <property type="match status" value="1"/>
</dbReference>
<proteinExistence type="predicted"/>
<evidence type="ECO:0000313" key="2">
    <source>
        <dbReference type="EMBL" id="MPN13320.1"/>
    </source>
</evidence>
<accession>A0A645FH77</accession>
<organism evidence="2">
    <name type="scientific">bioreactor metagenome</name>
    <dbReference type="NCBI Taxonomy" id="1076179"/>
    <lineage>
        <taxon>unclassified sequences</taxon>
        <taxon>metagenomes</taxon>
        <taxon>ecological metagenomes</taxon>
    </lineage>
</organism>
<comment type="caution">
    <text evidence="2">The sequence shown here is derived from an EMBL/GenBank/DDBJ whole genome shotgun (WGS) entry which is preliminary data.</text>
</comment>
<sequence>MPNAGQLKQNILRIYNAINMQMFHIGVQRQSVDFIGNKIVIVSINTRVPALKLLESAYPETVQQVDYLLSTQFKKRIWAELEAQLGFKIVTVFKDYDAETEFSGTTILLDRDVTCYLD</sequence>
<name>A0A645FH77_9ZZZZ</name>
<protein>
    <recommendedName>
        <fullName evidence="1">Na+-translocating membrane potential-generating system MpsC domain-containing protein</fullName>
    </recommendedName>
</protein>
<feature type="domain" description="Na+-translocating membrane potential-generating system MpsC" evidence="1">
    <location>
        <begin position="4"/>
        <end position="111"/>
    </location>
</feature>
<reference evidence="2" key="1">
    <citation type="submission" date="2019-08" db="EMBL/GenBank/DDBJ databases">
        <authorList>
            <person name="Kucharzyk K."/>
            <person name="Murdoch R.W."/>
            <person name="Higgins S."/>
            <person name="Loffler F."/>
        </authorList>
    </citation>
    <scope>NUCLEOTIDE SEQUENCE</scope>
</reference>